<feature type="domain" description="Phorbol-ester/DAG-type" evidence="4">
    <location>
        <begin position="113"/>
        <end position="161"/>
    </location>
</feature>
<accession>A0AAN7QRV1</accession>
<dbReference type="Pfam" id="PF03107">
    <property type="entry name" value="C1_2"/>
    <property type="match status" value="3"/>
</dbReference>
<protein>
    <recommendedName>
        <fullName evidence="4">Phorbol-ester/DAG-type domain-containing protein</fullName>
    </recommendedName>
</protein>
<dbReference type="InterPro" id="IPR004146">
    <property type="entry name" value="DC1"/>
</dbReference>
<evidence type="ECO:0000256" key="3">
    <source>
        <dbReference type="ARBA" id="ARBA00022833"/>
    </source>
</evidence>
<reference evidence="5 6" key="1">
    <citation type="journal article" date="2023" name="Hortic Res">
        <title>Pangenome of water caltrop reveals structural variations and asymmetric subgenome divergence after allopolyploidization.</title>
        <authorList>
            <person name="Zhang X."/>
            <person name="Chen Y."/>
            <person name="Wang L."/>
            <person name="Yuan Y."/>
            <person name="Fang M."/>
            <person name="Shi L."/>
            <person name="Lu R."/>
            <person name="Comes H.P."/>
            <person name="Ma Y."/>
            <person name="Chen Y."/>
            <person name="Huang G."/>
            <person name="Zhou Y."/>
            <person name="Zheng Z."/>
            <person name="Qiu Y."/>
        </authorList>
    </citation>
    <scope>NUCLEOTIDE SEQUENCE [LARGE SCALE GENOMIC DNA]</scope>
    <source>
        <strain evidence="5">F231</strain>
    </source>
</reference>
<dbReference type="InterPro" id="IPR046349">
    <property type="entry name" value="C1-like_sf"/>
</dbReference>
<keyword evidence="3" id="KW-0862">Zinc</keyword>
<dbReference type="PANTHER" id="PTHR47841">
    <property type="entry name" value="DIACYLGLYCEROL KINASE THETA-LIKE-RELATED"/>
    <property type="match status" value="1"/>
</dbReference>
<dbReference type="Proteomes" id="UP001346149">
    <property type="component" value="Unassembled WGS sequence"/>
</dbReference>
<dbReference type="GO" id="GO:0046872">
    <property type="term" value="F:metal ion binding"/>
    <property type="evidence" value="ECO:0007669"/>
    <property type="project" value="UniProtKB-KW"/>
</dbReference>
<keyword evidence="6" id="KW-1185">Reference proteome</keyword>
<organism evidence="5 6">
    <name type="scientific">Trapa natans</name>
    <name type="common">Water chestnut</name>
    <dbReference type="NCBI Taxonomy" id="22666"/>
    <lineage>
        <taxon>Eukaryota</taxon>
        <taxon>Viridiplantae</taxon>
        <taxon>Streptophyta</taxon>
        <taxon>Embryophyta</taxon>
        <taxon>Tracheophyta</taxon>
        <taxon>Spermatophyta</taxon>
        <taxon>Magnoliopsida</taxon>
        <taxon>eudicotyledons</taxon>
        <taxon>Gunneridae</taxon>
        <taxon>Pentapetalae</taxon>
        <taxon>rosids</taxon>
        <taxon>malvids</taxon>
        <taxon>Myrtales</taxon>
        <taxon>Lythraceae</taxon>
        <taxon>Trapa</taxon>
    </lineage>
</organism>
<sequence>MAPLDTRTNSGAVVIESHFTHPKHPLYLVDIDKDFECDGCSGPGRGRRYRCSDCTFDLHERCATCPSSLSCDFHPDHTLTLIFDSASPRSCTLCGDKVAGGALVIESHFTHPKHPLYLVDIDKDFECDGCSGPGRGQRYRCSDCTFDLHERCATCPSSLSCDFHPDHTLTLIFDSASPRSCTLCGDKVAGLYYTCCTGYRNGCSFNIHPLCTELPARVNHALHPNHLLVLQQSSSTSCCLACGVACHDRWRYSCSACGVDAHLECALGQSPPPAFGLPASREAAVGWCTQPPPPPQQQPTVMYYQNGCLYVVPTGLTNPFNASNSNGYTSTPIYLQSLTYSNNNCYNYYSSVANSYPVGQQLQQLQQPGGYSTPSTSGNGLTMKRVCTLIATIAFRTTLAATLGITY</sequence>
<dbReference type="AlphaFoldDB" id="A0AAN7QRV1"/>
<dbReference type="PANTHER" id="PTHR47841:SF7">
    <property type="entry name" value="CYSTEINE_HISTIDINE-RICH C1 DOMAIN PROTEIN"/>
    <property type="match status" value="1"/>
</dbReference>
<evidence type="ECO:0000259" key="4">
    <source>
        <dbReference type="PROSITE" id="PS50081"/>
    </source>
</evidence>
<dbReference type="InterPro" id="IPR002219">
    <property type="entry name" value="PKC_DAG/PE"/>
</dbReference>
<gene>
    <name evidence="5" type="ORF">SAY86_005902</name>
</gene>
<dbReference type="SMART" id="SM00109">
    <property type="entry name" value="C1"/>
    <property type="match status" value="2"/>
</dbReference>
<keyword evidence="1" id="KW-0479">Metal-binding</keyword>
<keyword evidence="2" id="KW-0677">Repeat</keyword>
<proteinExistence type="predicted"/>
<dbReference type="EMBL" id="JAXQNO010000018">
    <property type="protein sequence ID" value="KAK4777214.1"/>
    <property type="molecule type" value="Genomic_DNA"/>
</dbReference>
<dbReference type="PROSITE" id="PS50081">
    <property type="entry name" value="ZF_DAG_PE_2"/>
    <property type="match status" value="2"/>
</dbReference>
<dbReference type="SUPFAM" id="SSF57889">
    <property type="entry name" value="Cysteine-rich domain"/>
    <property type="match status" value="3"/>
</dbReference>
<feature type="domain" description="Phorbol-ester/DAG-type" evidence="4">
    <location>
        <begin position="23"/>
        <end position="71"/>
    </location>
</feature>
<evidence type="ECO:0000256" key="1">
    <source>
        <dbReference type="ARBA" id="ARBA00022723"/>
    </source>
</evidence>
<comment type="caution">
    <text evidence="5">The sequence shown here is derived from an EMBL/GenBank/DDBJ whole genome shotgun (WGS) entry which is preliminary data.</text>
</comment>
<evidence type="ECO:0000313" key="6">
    <source>
        <dbReference type="Proteomes" id="UP001346149"/>
    </source>
</evidence>
<evidence type="ECO:0000313" key="5">
    <source>
        <dbReference type="EMBL" id="KAK4777214.1"/>
    </source>
</evidence>
<evidence type="ECO:0000256" key="2">
    <source>
        <dbReference type="ARBA" id="ARBA00022737"/>
    </source>
</evidence>
<name>A0AAN7QRV1_TRANT</name>